<organism evidence="3 4">
    <name type="scientific">Aspergillus leporis</name>
    <dbReference type="NCBI Taxonomy" id="41062"/>
    <lineage>
        <taxon>Eukaryota</taxon>
        <taxon>Fungi</taxon>
        <taxon>Dikarya</taxon>
        <taxon>Ascomycota</taxon>
        <taxon>Pezizomycotina</taxon>
        <taxon>Eurotiomycetes</taxon>
        <taxon>Eurotiomycetidae</taxon>
        <taxon>Eurotiales</taxon>
        <taxon>Aspergillaceae</taxon>
        <taxon>Aspergillus</taxon>
        <taxon>Aspergillus subgen. Circumdati</taxon>
    </lineage>
</organism>
<feature type="signal peptide" evidence="2">
    <location>
        <begin position="1"/>
        <end position="25"/>
    </location>
</feature>
<accession>A0A5N5WPI9</accession>
<dbReference type="Pfam" id="PF03583">
    <property type="entry name" value="LIP"/>
    <property type="match status" value="1"/>
</dbReference>
<dbReference type="PANTHER" id="PTHR34853">
    <property type="match status" value="1"/>
</dbReference>
<dbReference type="EMBL" id="ML732355">
    <property type="protein sequence ID" value="KAB8069120.1"/>
    <property type="molecule type" value="Genomic_DNA"/>
</dbReference>
<evidence type="ECO:0000313" key="4">
    <source>
        <dbReference type="Proteomes" id="UP000326565"/>
    </source>
</evidence>
<keyword evidence="2" id="KW-0732">Signal</keyword>
<dbReference type="SUPFAM" id="SSF53474">
    <property type="entry name" value="alpha/beta-Hydrolases"/>
    <property type="match status" value="1"/>
</dbReference>
<evidence type="ECO:0000256" key="1">
    <source>
        <dbReference type="ARBA" id="ARBA00022801"/>
    </source>
</evidence>
<dbReference type="InterPro" id="IPR005152">
    <property type="entry name" value="Lipase_secreted"/>
</dbReference>
<sequence>MNFSTCFSTCLPLLIGGLLPAIVSAAVPATPFFPSLDPFYTPKEGSWEGLDPGTIIDHRQVHINSLRYGIQSTSMAYQLLYVTKDLNDKPAHSVTTIVVPKNAKKDRLLSVQPAYDSPDINCSPSYGIQVGAVGPSLSWNMMDLSFVQPFIREDGPVLNIPDYEGWNAAFTVGPQTAYHTLDSIRAAFNFKDKIGLQPNARTVMYGFSGGAYATEWASEMQPSYAPELHQIKGAAMGGPPPNITNTYIYCDGGDWAELNVWAVLGMMNAVPEMKEYIDNDLLEEHRDEFYGPLRRCSRHFGVEDVPPSLAHRNISSFFKHGDHFLYKFRETLDHLGVMGRRGAPKFPMYIYQGTKDEIVDPIEVTNQLVRDLCEKDADVRYHQYPCTNHMNTLIKGAGSVWLWIARVLEGLATIPGCLEKDLNPPISGSDDGCPKDGEEALLMDDDVLKFQIPMRDELR</sequence>
<dbReference type="Proteomes" id="UP000326565">
    <property type="component" value="Unassembled WGS sequence"/>
</dbReference>
<evidence type="ECO:0000313" key="3">
    <source>
        <dbReference type="EMBL" id="KAB8069120.1"/>
    </source>
</evidence>
<gene>
    <name evidence="3" type="ORF">BDV29DRAFT_183330</name>
</gene>
<evidence type="ECO:0000256" key="2">
    <source>
        <dbReference type="SAM" id="SignalP"/>
    </source>
</evidence>
<protein>
    <submittedName>
        <fullName evidence="3">Secretory lipase-domain-containing protein</fullName>
    </submittedName>
</protein>
<dbReference type="Gene3D" id="1.10.260.130">
    <property type="match status" value="1"/>
</dbReference>
<keyword evidence="4" id="KW-1185">Reference proteome</keyword>
<dbReference type="Gene3D" id="3.40.50.1820">
    <property type="entry name" value="alpha/beta hydrolase"/>
    <property type="match status" value="1"/>
</dbReference>
<reference evidence="3 4" key="1">
    <citation type="submission" date="2019-04" db="EMBL/GenBank/DDBJ databases">
        <title>Friends and foes A comparative genomics study of 23 Aspergillus species from section Flavi.</title>
        <authorList>
            <consortium name="DOE Joint Genome Institute"/>
            <person name="Kjaerbolling I."/>
            <person name="Vesth T."/>
            <person name="Frisvad J.C."/>
            <person name="Nybo J.L."/>
            <person name="Theobald S."/>
            <person name="Kildgaard S."/>
            <person name="Isbrandt T."/>
            <person name="Kuo A."/>
            <person name="Sato A."/>
            <person name="Lyhne E.K."/>
            <person name="Kogle M.E."/>
            <person name="Wiebenga A."/>
            <person name="Kun R.S."/>
            <person name="Lubbers R.J."/>
            <person name="Makela M.R."/>
            <person name="Barry K."/>
            <person name="Chovatia M."/>
            <person name="Clum A."/>
            <person name="Daum C."/>
            <person name="Haridas S."/>
            <person name="He G."/>
            <person name="LaButti K."/>
            <person name="Lipzen A."/>
            <person name="Mondo S."/>
            <person name="Riley R."/>
            <person name="Salamov A."/>
            <person name="Simmons B.A."/>
            <person name="Magnuson J.K."/>
            <person name="Henrissat B."/>
            <person name="Mortensen U.H."/>
            <person name="Larsen T.O."/>
            <person name="Devries R.P."/>
            <person name="Grigoriev I.V."/>
            <person name="Machida M."/>
            <person name="Baker S.E."/>
            <person name="Andersen M.R."/>
        </authorList>
    </citation>
    <scope>NUCLEOTIDE SEQUENCE [LARGE SCALE GENOMIC DNA]</scope>
    <source>
        <strain evidence="3 4">CBS 151.66</strain>
    </source>
</reference>
<dbReference type="OrthoDB" id="2373480at2759"/>
<dbReference type="GO" id="GO:0016042">
    <property type="term" value="P:lipid catabolic process"/>
    <property type="evidence" value="ECO:0007669"/>
    <property type="project" value="InterPro"/>
</dbReference>
<proteinExistence type="predicted"/>
<dbReference type="AlphaFoldDB" id="A0A5N5WPI9"/>
<keyword evidence="1" id="KW-0378">Hydrolase</keyword>
<dbReference type="InterPro" id="IPR029058">
    <property type="entry name" value="AB_hydrolase_fold"/>
</dbReference>
<feature type="chain" id="PRO_5024849722" evidence="2">
    <location>
        <begin position="26"/>
        <end position="459"/>
    </location>
</feature>
<dbReference type="GO" id="GO:0004806">
    <property type="term" value="F:triacylglycerol lipase activity"/>
    <property type="evidence" value="ECO:0007669"/>
    <property type="project" value="InterPro"/>
</dbReference>
<name>A0A5N5WPI9_9EURO</name>
<dbReference type="PANTHER" id="PTHR34853:SF5">
    <property type="entry name" value="LIP-DOMAIN-CONTAINING PROTEIN-RELATED"/>
    <property type="match status" value="1"/>
</dbReference>